<dbReference type="RefSeq" id="WP_248666468.1">
    <property type="nucleotide sequence ID" value="NZ_JALPRX010000029.1"/>
</dbReference>
<accession>A0A9X1Y5I2</accession>
<sequence length="80" mass="9142">MGRITVVQFREYRQHQLELLDHGKAGYQVIIHPPARLGGPREVPRGQEPRTFAEMIQAAKEEIDVIMGPRPPPRMGWSRG</sequence>
<dbReference type="AlphaFoldDB" id="A0A9X1Y5I2"/>
<reference evidence="1" key="1">
    <citation type="submission" date="2022-04" db="EMBL/GenBank/DDBJ databases">
        <title>Roseomonas acroporae sp. nov., isolated from coral Acropora digitifera.</title>
        <authorList>
            <person name="Sun H."/>
        </authorList>
    </citation>
    <scope>NUCLEOTIDE SEQUENCE</scope>
    <source>
        <strain evidence="1">NAR14</strain>
    </source>
</reference>
<gene>
    <name evidence="1" type="ORF">M0638_08130</name>
</gene>
<organism evidence="1 2">
    <name type="scientific">Roseomonas acroporae</name>
    <dbReference type="NCBI Taxonomy" id="2937791"/>
    <lineage>
        <taxon>Bacteria</taxon>
        <taxon>Pseudomonadati</taxon>
        <taxon>Pseudomonadota</taxon>
        <taxon>Alphaproteobacteria</taxon>
        <taxon>Acetobacterales</taxon>
        <taxon>Roseomonadaceae</taxon>
        <taxon>Roseomonas</taxon>
    </lineage>
</organism>
<name>A0A9X1Y5I2_9PROT</name>
<protein>
    <submittedName>
        <fullName evidence="1">Uncharacterized protein</fullName>
    </submittedName>
</protein>
<proteinExistence type="predicted"/>
<evidence type="ECO:0000313" key="1">
    <source>
        <dbReference type="EMBL" id="MCK8784344.1"/>
    </source>
</evidence>
<dbReference type="Proteomes" id="UP001139516">
    <property type="component" value="Unassembled WGS sequence"/>
</dbReference>
<comment type="caution">
    <text evidence="1">The sequence shown here is derived from an EMBL/GenBank/DDBJ whole genome shotgun (WGS) entry which is preliminary data.</text>
</comment>
<evidence type="ECO:0000313" key="2">
    <source>
        <dbReference type="Proteomes" id="UP001139516"/>
    </source>
</evidence>
<keyword evidence="2" id="KW-1185">Reference proteome</keyword>
<dbReference type="EMBL" id="JALPRX010000029">
    <property type="protein sequence ID" value="MCK8784344.1"/>
    <property type="molecule type" value="Genomic_DNA"/>
</dbReference>